<dbReference type="AlphaFoldDB" id="A0A8T1TRI8"/>
<gene>
    <name evidence="1" type="ORF">JG687_00016248</name>
</gene>
<accession>A0A8T1TRI8</accession>
<organism evidence="1 2">
    <name type="scientific">Phytophthora cactorum</name>
    <dbReference type="NCBI Taxonomy" id="29920"/>
    <lineage>
        <taxon>Eukaryota</taxon>
        <taxon>Sar</taxon>
        <taxon>Stramenopiles</taxon>
        <taxon>Oomycota</taxon>
        <taxon>Peronosporomycetes</taxon>
        <taxon>Peronosporales</taxon>
        <taxon>Peronosporaceae</taxon>
        <taxon>Phytophthora</taxon>
    </lineage>
</organism>
<sequence length="165" mass="18880">QRYPQLKSRLSRTAAIVNYVALKTGIVELQRKEPLTAAERVACADFRRADRGTTEATPLTQPTSELALVQQAFKNKHARPRSARCMSVQRFDNVLPVWVAPVTASFRSMVSVVPLGAMSYPCLLNEWSSLREQCRIRRRPRVTRWWCLHVPVYIILLDRRETSGS</sequence>
<evidence type="ECO:0000313" key="1">
    <source>
        <dbReference type="EMBL" id="KAG6947220.1"/>
    </source>
</evidence>
<protein>
    <submittedName>
        <fullName evidence="1">Uncharacterized protein</fullName>
    </submittedName>
</protein>
<dbReference type="OrthoDB" id="111494at2759"/>
<dbReference type="Proteomes" id="UP000688947">
    <property type="component" value="Unassembled WGS sequence"/>
</dbReference>
<reference evidence="1" key="1">
    <citation type="submission" date="2021-01" db="EMBL/GenBank/DDBJ databases">
        <title>Phytophthora aleatoria, a newly-described species from Pinus radiata is distinct from Phytophthora cactorum isolates based on comparative genomics.</title>
        <authorList>
            <person name="Mcdougal R."/>
            <person name="Panda P."/>
            <person name="Williams N."/>
            <person name="Studholme D.J."/>
        </authorList>
    </citation>
    <scope>NUCLEOTIDE SEQUENCE</scope>
    <source>
        <strain evidence="1">NZFS 3830</strain>
    </source>
</reference>
<dbReference type="EMBL" id="JAENGZ010001595">
    <property type="protein sequence ID" value="KAG6947220.1"/>
    <property type="molecule type" value="Genomic_DNA"/>
</dbReference>
<evidence type="ECO:0000313" key="2">
    <source>
        <dbReference type="Proteomes" id="UP000688947"/>
    </source>
</evidence>
<name>A0A8T1TRI8_9STRA</name>
<feature type="non-terminal residue" evidence="1">
    <location>
        <position position="1"/>
    </location>
</feature>
<comment type="caution">
    <text evidence="1">The sequence shown here is derived from an EMBL/GenBank/DDBJ whole genome shotgun (WGS) entry which is preliminary data.</text>
</comment>
<proteinExistence type="predicted"/>